<keyword evidence="3" id="KW-1185">Reference proteome</keyword>
<evidence type="ECO:0000313" key="3">
    <source>
        <dbReference type="Proteomes" id="UP001295794"/>
    </source>
</evidence>
<sequence length="301" mass="33189">MTTLNTTMSGVMEEGIVMEILNDATQVLRRMRKIRSLMVCPMRTCVGASLTSMSSESDYNDRKGIEYVFCLQTVFPPWHPNEKRCANAKAPALRGTFYLHEAKHLSAVLDACIESISHTPKSLIFKIVAGKLRKSCFTLTWTIPCTDFRDMSLTSIKDWEGVLKKLNEKGSAAAKVKLDMIELELPQLASTTSEDEPQAKKHRTTTVAEEAINEAIQQVRAENHCSAPDSECPSPYCFIGNTLGKHVVLNPPQQHLWRSALAAKADGATASNPPEDAQFRPIADGSDNKSADDVSLLAARH</sequence>
<protein>
    <submittedName>
        <fullName evidence="2">Uncharacterized protein</fullName>
    </submittedName>
</protein>
<organism evidence="2 3">
    <name type="scientific">Mycena citricolor</name>
    <dbReference type="NCBI Taxonomy" id="2018698"/>
    <lineage>
        <taxon>Eukaryota</taxon>
        <taxon>Fungi</taxon>
        <taxon>Dikarya</taxon>
        <taxon>Basidiomycota</taxon>
        <taxon>Agaricomycotina</taxon>
        <taxon>Agaricomycetes</taxon>
        <taxon>Agaricomycetidae</taxon>
        <taxon>Agaricales</taxon>
        <taxon>Marasmiineae</taxon>
        <taxon>Mycenaceae</taxon>
        <taxon>Mycena</taxon>
    </lineage>
</organism>
<name>A0AAD2JVA6_9AGAR</name>
<dbReference type="EMBL" id="CAVNYO010000045">
    <property type="protein sequence ID" value="CAK5263888.1"/>
    <property type="molecule type" value="Genomic_DNA"/>
</dbReference>
<evidence type="ECO:0000256" key="1">
    <source>
        <dbReference type="SAM" id="MobiDB-lite"/>
    </source>
</evidence>
<comment type="caution">
    <text evidence="2">The sequence shown here is derived from an EMBL/GenBank/DDBJ whole genome shotgun (WGS) entry which is preliminary data.</text>
</comment>
<reference evidence="2" key="1">
    <citation type="submission" date="2023-11" db="EMBL/GenBank/DDBJ databases">
        <authorList>
            <person name="De Vega J J."/>
            <person name="De Vega J J."/>
        </authorList>
    </citation>
    <scope>NUCLEOTIDE SEQUENCE</scope>
</reference>
<dbReference type="Proteomes" id="UP001295794">
    <property type="component" value="Unassembled WGS sequence"/>
</dbReference>
<accession>A0AAD2JVA6</accession>
<dbReference type="AlphaFoldDB" id="A0AAD2JVA6"/>
<gene>
    <name evidence="2" type="ORF">MYCIT1_LOCUS3620</name>
</gene>
<evidence type="ECO:0000313" key="2">
    <source>
        <dbReference type="EMBL" id="CAK5263888.1"/>
    </source>
</evidence>
<feature type="region of interest" description="Disordered" evidence="1">
    <location>
        <begin position="266"/>
        <end position="301"/>
    </location>
</feature>
<proteinExistence type="predicted"/>